<reference evidence="6 7" key="1">
    <citation type="journal article" date="2021" name="Hortic Res">
        <title>The domestication of Cucurbita argyrosperma as revealed by the genome of its wild relative.</title>
        <authorList>
            <person name="Barrera-Redondo J."/>
            <person name="Sanchez-de la Vega G."/>
            <person name="Aguirre-Liguori J.A."/>
            <person name="Castellanos-Morales G."/>
            <person name="Gutierrez-Guerrero Y.T."/>
            <person name="Aguirre-Dugua X."/>
            <person name="Aguirre-Planter E."/>
            <person name="Tenaillon M.I."/>
            <person name="Lira-Saade R."/>
            <person name="Eguiarte L.E."/>
        </authorList>
    </citation>
    <scope>NUCLEOTIDE SEQUENCE [LARGE SCALE GENOMIC DNA]</scope>
    <source>
        <strain evidence="6">JBR-2021</strain>
    </source>
</reference>
<organism evidence="6 7">
    <name type="scientific">Cucurbita argyrosperma subsp. sororia</name>
    <dbReference type="NCBI Taxonomy" id="37648"/>
    <lineage>
        <taxon>Eukaryota</taxon>
        <taxon>Viridiplantae</taxon>
        <taxon>Streptophyta</taxon>
        <taxon>Embryophyta</taxon>
        <taxon>Tracheophyta</taxon>
        <taxon>Spermatophyta</taxon>
        <taxon>Magnoliopsida</taxon>
        <taxon>eudicotyledons</taxon>
        <taxon>Gunneridae</taxon>
        <taxon>Pentapetalae</taxon>
        <taxon>rosids</taxon>
        <taxon>fabids</taxon>
        <taxon>Cucurbitales</taxon>
        <taxon>Cucurbitaceae</taxon>
        <taxon>Cucurbiteae</taxon>
        <taxon>Cucurbita</taxon>
    </lineage>
</organism>
<accession>A0AAV6P2C8</accession>
<evidence type="ECO:0000313" key="6">
    <source>
        <dbReference type="EMBL" id="KAG6605717.1"/>
    </source>
</evidence>
<feature type="domain" description="Carbohydrate kinase PfkB" evidence="5">
    <location>
        <begin position="110"/>
        <end position="203"/>
    </location>
</feature>
<comment type="similarity">
    <text evidence="1">Belongs to the carbohydrate kinase PfkB family.</text>
</comment>
<dbReference type="Pfam" id="PF00294">
    <property type="entry name" value="PfkB"/>
    <property type="match status" value="2"/>
</dbReference>
<gene>
    <name evidence="6" type="ORF">SDJN03_03034</name>
</gene>
<dbReference type="PROSITE" id="PS00584">
    <property type="entry name" value="PFKB_KINASES_2"/>
    <property type="match status" value="1"/>
</dbReference>
<dbReference type="InterPro" id="IPR011611">
    <property type="entry name" value="PfkB_dom"/>
</dbReference>
<dbReference type="InterPro" id="IPR052700">
    <property type="entry name" value="Carb_kinase_PfkB-like"/>
</dbReference>
<keyword evidence="7" id="KW-1185">Reference proteome</keyword>
<sequence length="366" mass="38980">MAGAFDSFTGLSSCRVFSGDGTREFCSGSEEEEEEEDEGNVSDEEFVVGIEESNDINGLPDRWDVLGLGQAMVDFSGMVDDEFLKKLGLEKGTRKLVNHEERGRVLRAMDGHSYKAAAGGSLSNSLVALARLGIRPMKGPTFNVAMTGSVGSDPLGSFYRTKLRRANVHYLSPPVKDGTTGTVIVLTTPDAQRTMLAYQGTSSIVNYGPALASVISKTNVLVVEGEIVGNYADIVFTNHEEAGALCHFDSKESSISAVRYLSHFVPLVSVTDGHRGSYLGVKGEAVYIPPYPCVPLDTCGAGDAYASGILYGIMHGVTDLKQMGTFAAKIAARVVGQQGTRLSVQDAMELADSFSCFQSDIGSSHA</sequence>
<evidence type="ECO:0000313" key="7">
    <source>
        <dbReference type="Proteomes" id="UP000685013"/>
    </source>
</evidence>
<dbReference type="EMBL" id="JAGKQH010000002">
    <property type="protein sequence ID" value="KAG6605717.1"/>
    <property type="molecule type" value="Genomic_DNA"/>
</dbReference>
<comment type="caution">
    <text evidence="6">The sequence shown here is derived from an EMBL/GenBank/DDBJ whole genome shotgun (WGS) entry which is preliminary data.</text>
</comment>
<feature type="domain" description="Carbohydrate kinase PfkB" evidence="5">
    <location>
        <begin position="230"/>
        <end position="345"/>
    </location>
</feature>
<dbReference type="Proteomes" id="UP000685013">
    <property type="component" value="Chromosome 2"/>
</dbReference>
<evidence type="ECO:0000256" key="3">
    <source>
        <dbReference type="ARBA" id="ARBA00022777"/>
    </source>
</evidence>
<evidence type="ECO:0000256" key="4">
    <source>
        <dbReference type="SAM" id="MobiDB-lite"/>
    </source>
</evidence>
<evidence type="ECO:0000256" key="2">
    <source>
        <dbReference type="ARBA" id="ARBA00022679"/>
    </source>
</evidence>
<evidence type="ECO:0000259" key="5">
    <source>
        <dbReference type="Pfam" id="PF00294"/>
    </source>
</evidence>
<keyword evidence="2" id="KW-0808">Transferase</keyword>
<name>A0AAV6P2C8_9ROSI</name>
<feature type="non-terminal residue" evidence="6">
    <location>
        <position position="1"/>
    </location>
</feature>
<proteinExistence type="inferred from homology"/>
<evidence type="ECO:0000256" key="1">
    <source>
        <dbReference type="ARBA" id="ARBA00010688"/>
    </source>
</evidence>
<dbReference type="AlphaFoldDB" id="A0AAV6P2C8"/>
<feature type="compositionally biased region" description="Acidic residues" evidence="4">
    <location>
        <begin position="29"/>
        <end position="44"/>
    </location>
</feature>
<dbReference type="PANTHER" id="PTHR43320:SF3">
    <property type="entry name" value="CARBOHYDRATE KINASE PFKB DOMAIN-CONTAINING PROTEIN"/>
    <property type="match status" value="1"/>
</dbReference>
<keyword evidence="3" id="KW-0418">Kinase</keyword>
<dbReference type="GO" id="GO:0016301">
    <property type="term" value="F:kinase activity"/>
    <property type="evidence" value="ECO:0007669"/>
    <property type="project" value="UniProtKB-KW"/>
</dbReference>
<dbReference type="InterPro" id="IPR002173">
    <property type="entry name" value="Carboh/pur_kinase_PfkB_CS"/>
</dbReference>
<dbReference type="CDD" id="cd01168">
    <property type="entry name" value="adenosine_kinase"/>
    <property type="match status" value="1"/>
</dbReference>
<feature type="region of interest" description="Disordered" evidence="4">
    <location>
        <begin position="22"/>
        <end position="44"/>
    </location>
</feature>
<dbReference type="PANTHER" id="PTHR43320">
    <property type="entry name" value="SUGAR KINASE"/>
    <property type="match status" value="1"/>
</dbReference>
<protein>
    <recommendedName>
        <fullName evidence="5">Carbohydrate kinase PfkB domain-containing protein</fullName>
    </recommendedName>
</protein>